<dbReference type="SUPFAM" id="SSF50692">
    <property type="entry name" value="ADC-like"/>
    <property type="match status" value="1"/>
</dbReference>
<dbReference type="InterPro" id="IPR003593">
    <property type="entry name" value="AAA+_ATPase"/>
</dbReference>
<dbReference type="Gene3D" id="3.40.50.300">
    <property type="entry name" value="P-loop containing nucleotide triphosphate hydrolases"/>
    <property type="match status" value="2"/>
</dbReference>
<name>A0A8I6RY39_CIMLE</name>
<comment type="catalytic activity">
    <reaction evidence="12">
        <text>ATP + H2O = ADP + phosphate + H(+)</text>
        <dbReference type="Rhea" id="RHEA:13065"/>
        <dbReference type="ChEBI" id="CHEBI:15377"/>
        <dbReference type="ChEBI" id="CHEBI:15378"/>
        <dbReference type="ChEBI" id="CHEBI:30616"/>
        <dbReference type="ChEBI" id="CHEBI:43474"/>
        <dbReference type="ChEBI" id="CHEBI:456216"/>
    </reaction>
    <physiologicalReaction direction="left-to-right" evidence="12">
        <dbReference type="Rhea" id="RHEA:13066"/>
    </physiologicalReaction>
</comment>
<dbReference type="InterPro" id="IPR027417">
    <property type="entry name" value="P-loop_NTPase"/>
</dbReference>
<dbReference type="OrthoDB" id="8173462at2759"/>
<evidence type="ECO:0000256" key="11">
    <source>
        <dbReference type="ARBA" id="ARBA00034532"/>
    </source>
</evidence>
<dbReference type="GO" id="GO:0005778">
    <property type="term" value="C:peroxisomal membrane"/>
    <property type="evidence" value="ECO:0007669"/>
    <property type="project" value="TreeGrafter"/>
</dbReference>
<evidence type="ECO:0000256" key="2">
    <source>
        <dbReference type="ARBA" id="ARBA00006914"/>
    </source>
</evidence>
<keyword evidence="8" id="KW-0653">Protein transport</keyword>
<dbReference type="InterPro" id="IPR003960">
    <property type="entry name" value="ATPase_AAA_CS"/>
</dbReference>
<keyword evidence="4" id="KW-0962">Peroxisome biogenesis</keyword>
<evidence type="ECO:0000256" key="7">
    <source>
        <dbReference type="ARBA" id="ARBA00022840"/>
    </source>
</evidence>
<dbReference type="GO" id="GO:0005524">
    <property type="term" value="F:ATP binding"/>
    <property type="evidence" value="ECO:0007669"/>
    <property type="project" value="UniProtKB-KW"/>
</dbReference>
<dbReference type="AlphaFoldDB" id="A0A8I6RY39"/>
<dbReference type="FunFam" id="3.40.50.300:FF:000149">
    <property type="entry name" value="Nuclear valosin-containing protein-like"/>
    <property type="match status" value="1"/>
</dbReference>
<evidence type="ECO:0000256" key="9">
    <source>
        <dbReference type="ARBA" id="ARBA00023136"/>
    </source>
</evidence>
<dbReference type="GeneID" id="106666996"/>
<evidence type="ECO:0000256" key="12">
    <source>
        <dbReference type="ARBA" id="ARBA00048778"/>
    </source>
</evidence>
<proteinExistence type="inferred from homology"/>
<keyword evidence="5" id="KW-0547">Nucleotide-binding</keyword>
<reference evidence="14" key="1">
    <citation type="submission" date="2022-01" db="UniProtKB">
        <authorList>
            <consortium name="EnsemblMetazoa"/>
        </authorList>
    </citation>
    <scope>IDENTIFICATION</scope>
</reference>
<dbReference type="PANTHER" id="PTHR23077:SF12">
    <property type="entry name" value="PEROXISOMAL ATPASE PEX1"/>
    <property type="match status" value="1"/>
</dbReference>
<feature type="domain" description="AAA+ ATPase" evidence="13">
    <location>
        <begin position="723"/>
        <end position="859"/>
    </location>
</feature>
<keyword evidence="6" id="KW-0378">Hydrolase</keyword>
<evidence type="ECO:0000256" key="6">
    <source>
        <dbReference type="ARBA" id="ARBA00022801"/>
    </source>
</evidence>
<dbReference type="OMA" id="GCLCLTH"/>
<evidence type="ECO:0000256" key="8">
    <source>
        <dbReference type="ARBA" id="ARBA00022927"/>
    </source>
</evidence>
<dbReference type="Pfam" id="PF00004">
    <property type="entry name" value="AAA"/>
    <property type="match status" value="2"/>
</dbReference>
<dbReference type="InterPro" id="IPR009010">
    <property type="entry name" value="Asp_de-COase-like_dom_sf"/>
</dbReference>
<dbReference type="GO" id="GO:0005829">
    <property type="term" value="C:cytosol"/>
    <property type="evidence" value="ECO:0007669"/>
    <property type="project" value="TreeGrafter"/>
</dbReference>
<evidence type="ECO:0000259" key="13">
    <source>
        <dbReference type="SMART" id="SM00382"/>
    </source>
</evidence>
<dbReference type="Gene3D" id="1.10.8.60">
    <property type="match status" value="1"/>
</dbReference>
<dbReference type="Pfam" id="PF17862">
    <property type="entry name" value="AAA_lid_3"/>
    <property type="match status" value="1"/>
</dbReference>
<dbReference type="EnsemblMetazoa" id="XM_014394580.2">
    <property type="protein sequence ID" value="XP_014250066.1"/>
    <property type="gene ID" value="LOC106666996"/>
</dbReference>
<evidence type="ECO:0000256" key="1">
    <source>
        <dbReference type="ARBA" id="ARBA00004370"/>
    </source>
</evidence>
<keyword evidence="7" id="KW-0067">ATP-binding</keyword>
<keyword evidence="9" id="KW-0472">Membrane</keyword>
<feature type="domain" description="AAA+ ATPase" evidence="13">
    <location>
        <begin position="445"/>
        <end position="594"/>
    </location>
</feature>
<dbReference type="Proteomes" id="UP000494040">
    <property type="component" value="Unassembled WGS sequence"/>
</dbReference>
<dbReference type="RefSeq" id="XP_014250066.1">
    <property type="nucleotide sequence ID" value="XM_014394580.2"/>
</dbReference>
<dbReference type="PROSITE" id="PS00674">
    <property type="entry name" value="AAA"/>
    <property type="match status" value="1"/>
</dbReference>
<dbReference type="InterPro" id="IPR003959">
    <property type="entry name" value="ATPase_AAA_core"/>
</dbReference>
<dbReference type="SUPFAM" id="SSF52540">
    <property type="entry name" value="P-loop containing nucleoside triphosphate hydrolases"/>
    <property type="match status" value="2"/>
</dbReference>
<dbReference type="InterPro" id="IPR041569">
    <property type="entry name" value="AAA_lid_3"/>
</dbReference>
<evidence type="ECO:0000256" key="4">
    <source>
        <dbReference type="ARBA" id="ARBA00022593"/>
    </source>
</evidence>
<dbReference type="KEGG" id="clec:106666996"/>
<comment type="subcellular location">
    <subcellularLocation>
        <location evidence="1">Membrane</location>
    </subcellularLocation>
</comment>
<evidence type="ECO:0000256" key="5">
    <source>
        <dbReference type="ARBA" id="ARBA00022741"/>
    </source>
</evidence>
<organism evidence="14 15">
    <name type="scientific">Cimex lectularius</name>
    <name type="common">Bed bug</name>
    <name type="synonym">Acanthia lectularia</name>
    <dbReference type="NCBI Taxonomy" id="79782"/>
    <lineage>
        <taxon>Eukaryota</taxon>
        <taxon>Metazoa</taxon>
        <taxon>Ecdysozoa</taxon>
        <taxon>Arthropoda</taxon>
        <taxon>Hexapoda</taxon>
        <taxon>Insecta</taxon>
        <taxon>Pterygota</taxon>
        <taxon>Neoptera</taxon>
        <taxon>Paraneoptera</taxon>
        <taxon>Hemiptera</taxon>
        <taxon>Heteroptera</taxon>
        <taxon>Panheteroptera</taxon>
        <taxon>Cimicomorpha</taxon>
        <taxon>Cimicidae</taxon>
        <taxon>Cimex</taxon>
    </lineage>
</organism>
<dbReference type="CTD" id="5189"/>
<accession>A0A8I6RY39</accession>
<dbReference type="InterPro" id="IPR050168">
    <property type="entry name" value="AAA_ATPase_domain"/>
</dbReference>
<protein>
    <recommendedName>
        <fullName evidence="11">Peroxisomal ATPase PEX1</fullName>
    </recommendedName>
    <alternativeName>
        <fullName evidence="10">Peroxin-1</fullName>
    </alternativeName>
</protein>
<comment type="similarity">
    <text evidence="2">Belongs to the AAA ATPase family.</text>
</comment>
<dbReference type="SUPFAM" id="SSF54585">
    <property type="entry name" value="Cdc48 domain 2-like"/>
    <property type="match status" value="1"/>
</dbReference>
<sequence>MQKEVLRLKFVNVKDNFLHFSPSTHKNFTSPGICCLKGILKENTYYFSSSPLPQYGLQNDSVGISSAYARSLGLSENDVLVILPVYNLGSIKRIFVSPASEDDYAILLESSSAVESNLLNQLRIVWVQQKFCAWISSNICVTLVIDSVVPDIHFGRLEEYTEVVVSNIVKNNNNIVNKPVPNYVKSFSDHSKTEKKLLKFRSILIGNDVDKRSKVFCHPFVVYAFNDLTDDTIESSDTPLLYKMKLATMGNDTTSKSELYVHLEYVSSKNDHFRGRDSCGMKCLFVSKSVRNFFNLNTGTKVVLISEKEKTTRKEIVGILVSPLFPCEDNEALKLEVYNALFHSITNFGNLLLNTKTMFPLDKRKNVILTLRPLDLNCGYVQLKTLKDLSIAINEFNSNDMTEEETSPISSKSLDGLFKPLIQDAILTSTFSLSLNETQRRNIHFFDNFIVTGPSRCGKSTFIEKLLKILMGPPYFLYTEQLDCSKLKGKKIEVVTKTLTDHLNACRIHQPSILFLDNISSLASATKGENEATEMTMHVNRISYKITELVEDFQKDNLILVTACSLSLEAVNPILCSPRGKSLFTTQLDIPELTKGERYFFIKALINSKEKFVNIDDDELNAVALRTDGFLVSDLVKLIDKSFFEKYQRTAVGRGISKITFTDLETSLKTLKPSSLHGINLNEKIPYNFSHVGGLRDAKEKLTEIILWPLLFPDIMKQCPLRLQSAVLIYGAPGSGKTLLANSLAGESKLNFISVKGPELMSKYIGQSEEGVRNIFKKAQQAKPCILFFDEFDSLAPRRGKDEIGVTDRVVNQLLTALDGVEPLVGVSIIAASSRPDLIDPALLRPGRIGTSVMCHFPDEDERLEILKILSANINLAPGVNLTKISKETEGFSGADLRGIFTTAQIKLIDKTVETLFEDSSCNVLSSIFKNQKKDVELTEEDILAAIKETKPSLSAKERIKFENIYSEFRNPKTPKMDVQKVTFA</sequence>
<keyword evidence="15" id="KW-1185">Reference proteome</keyword>
<dbReference type="InterPro" id="IPR029067">
    <property type="entry name" value="CDC48_domain_2-like_sf"/>
</dbReference>
<evidence type="ECO:0000313" key="14">
    <source>
        <dbReference type="EnsemblMetazoa" id="XP_014250066.1"/>
    </source>
</evidence>
<keyword evidence="3" id="KW-0813">Transport</keyword>
<dbReference type="InterPro" id="IPR015342">
    <property type="entry name" value="PEX1-N_C-lobe"/>
</dbReference>
<dbReference type="GO" id="GO:0016887">
    <property type="term" value="F:ATP hydrolysis activity"/>
    <property type="evidence" value="ECO:0007669"/>
    <property type="project" value="InterPro"/>
</dbReference>
<dbReference type="Gene3D" id="3.10.330.10">
    <property type="match status" value="1"/>
</dbReference>
<dbReference type="Pfam" id="PF09262">
    <property type="entry name" value="PEX-1N"/>
    <property type="match status" value="1"/>
</dbReference>
<dbReference type="SMART" id="SM00382">
    <property type="entry name" value="AAA"/>
    <property type="match status" value="2"/>
</dbReference>
<dbReference type="GO" id="GO:0016558">
    <property type="term" value="P:protein import into peroxisome matrix"/>
    <property type="evidence" value="ECO:0007669"/>
    <property type="project" value="TreeGrafter"/>
</dbReference>
<dbReference type="PANTHER" id="PTHR23077">
    <property type="entry name" value="AAA-FAMILY ATPASE"/>
    <property type="match status" value="1"/>
</dbReference>
<evidence type="ECO:0000256" key="10">
    <source>
        <dbReference type="ARBA" id="ARBA00032509"/>
    </source>
</evidence>
<evidence type="ECO:0000313" key="15">
    <source>
        <dbReference type="Proteomes" id="UP000494040"/>
    </source>
</evidence>
<evidence type="ECO:0000256" key="3">
    <source>
        <dbReference type="ARBA" id="ARBA00022448"/>
    </source>
</evidence>